<feature type="site" description="Transition state stabilizer" evidence="7">
    <location>
        <position position="149"/>
    </location>
</feature>
<dbReference type="PANTHER" id="PTHR43250:SF1">
    <property type="entry name" value="EXODEOXYRIBONUCLEASE III"/>
    <property type="match status" value="1"/>
</dbReference>
<dbReference type="AlphaFoldDB" id="A0A1I6JGL3"/>
<evidence type="ECO:0000256" key="2">
    <source>
        <dbReference type="ARBA" id="ARBA00022723"/>
    </source>
</evidence>
<feature type="binding site" evidence="6">
    <location>
        <position position="149"/>
    </location>
    <ligand>
        <name>Mg(2+)</name>
        <dbReference type="ChEBI" id="CHEBI:18420"/>
        <label>1</label>
    </ligand>
</feature>
<feature type="site" description="Interaction with DNA substrate" evidence="7">
    <location>
        <position position="250"/>
    </location>
</feature>
<dbReference type="OrthoDB" id="9803914at2"/>
<dbReference type="Gene3D" id="3.60.10.10">
    <property type="entry name" value="Endonuclease/exonuclease/phosphatase"/>
    <property type="match status" value="1"/>
</dbReference>
<name>A0A1I6JGL3_9SPHN</name>
<reference evidence="9 10" key="1">
    <citation type="submission" date="2016-10" db="EMBL/GenBank/DDBJ databases">
        <authorList>
            <person name="de Groot N.N."/>
        </authorList>
    </citation>
    <scope>NUCLEOTIDE SEQUENCE [LARGE SCALE GENOMIC DNA]</scope>
    <source>
        <strain evidence="9 10">S5-249</strain>
    </source>
</reference>
<keyword evidence="4 6" id="KW-0460">Magnesium</keyword>
<dbReference type="STRING" id="1166337.SAMN05192580_0248"/>
<evidence type="ECO:0000313" key="10">
    <source>
        <dbReference type="Proteomes" id="UP000198824"/>
    </source>
</evidence>
<dbReference type="GO" id="GO:0046872">
    <property type="term" value="F:metal ion binding"/>
    <property type="evidence" value="ECO:0007669"/>
    <property type="project" value="UniProtKB-KW"/>
</dbReference>
<feature type="binding site" evidence="6">
    <location>
        <position position="249"/>
    </location>
    <ligand>
        <name>Mg(2+)</name>
        <dbReference type="ChEBI" id="CHEBI:18420"/>
        <label>1</label>
    </ligand>
</feature>
<evidence type="ECO:0000256" key="1">
    <source>
        <dbReference type="ARBA" id="ARBA00007092"/>
    </source>
</evidence>
<comment type="similarity">
    <text evidence="1">Belongs to the DNA repair enzymes AP/ExoA family.</text>
</comment>
<dbReference type="GO" id="GO:0006281">
    <property type="term" value="P:DNA repair"/>
    <property type="evidence" value="ECO:0007669"/>
    <property type="project" value="InterPro"/>
</dbReference>
<dbReference type="InterPro" id="IPR004808">
    <property type="entry name" value="AP_endonuc_1"/>
</dbReference>
<dbReference type="RefSeq" id="WP_093309548.1">
    <property type="nucleotide sequence ID" value="NZ_FOZG01000001.1"/>
</dbReference>
<dbReference type="GO" id="GO:0008311">
    <property type="term" value="F:double-stranded DNA 3'-5' DNA exonuclease activity"/>
    <property type="evidence" value="ECO:0007669"/>
    <property type="project" value="InterPro"/>
</dbReference>
<dbReference type="PANTHER" id="PTHR43250">
    <property type="entry name" value="EXODEOXYRIBONUCLEASE III"/>
    <property type="match status" value="1"/>
</dbReference>
<evidence type="ECO:0000256" key="4">
    <source>
        <dbReference type="ARBA" id="ARBA00022842"/>
    </source>
</evidence>
<dbReference type="InterPro" id="IPR005135">
    <property type="entry name" value="Endo/exonuclease/phosphatase"/>
</dbReference>
<keyword evidence="2 6" id="KW-0479">Metal-binding</keyword>
<sequence length="258" mass="28918">MRIATFNINGIRARMPRLLEWLEETQPDVACLQEIKISDDLFPAAELEAVGYKAIWHGQKGFNGVAILSRGEAPVERRRGLPDDPDPTHSRYLEAEVGGVIVASIYLPNGNPVPGPKFDYKLAWFDRLIDHAANLLASEAPVVLAGDYNVIPTNTHDDTFSVRAMSADALLQPESQAAFRRLRHQGWTDAIRTRHPQGPVYTFWDYQAGAWARDAGFRIDHLMLSPTAADRLVDAQVDKPFRDREKASDHAPVWVRLS</sequence>
<dbReference type="PROSITE" id="PS51435">
    <property type="entry name" value="AP_NUCLEASE_F1_4"/>
    <property type="match status" value="1"/>
</dbReference>
<protein>
    <submittedName>
        <fullName evidence="9">Exodeoxyribonuclease-3</fullName>
    </submittedName>
</protein>
<feature type="active site" evidence="5">
    <location>
        <position position="106"/>
    </location>
</feature>
<gene>
    <name evidence="9" type="ORF">SAMN05192580_0248</name>
</gene>
<feature type="active site" description="Proton donor/acceptor" evidence="5">
    <location>
        <position position="147"/>
    </location>
</feature>
<dbReference type="InterPro" id="IPR036691">
    <property type="entry name" value="Endo/exonu/phosph_ase_sf"/>
</dbReference>
<evidence type="ECO:0000256" key="5">
    <source>
        <dbReference type="PIRSR" id="PIRSR604808-1"/>
    </source>
</evidence>
<dbReference type="NCBIfam" id="TIGR00195">
    <property type="entry name" value="exoDNase_III"/>
    <property type="match status" value="1"/>
</dbReference>
<proteinExistence type="inferred from homology"/>
<dbReference type="InterPro" id="IPR037493">
    <property type="entry name" value="ExoIII-like"/>
</dbReference>
<feature type="binding site" evidence="6">
    <location>
        <position position="7"/>
    </location>
    <ligand>
        <name>Mg(2+)</name>
        <dbReference type="ChEBI" id="CHEBI:18420"/>
        <label>1</label>
    </ligand>
</feature>
<keyword evidence="10" id="KW-1185">Reference proteome</keyword>
<feature type="active site" description="Proton acceptor" evidence="5">
    <location>
        <position position="250"/>
    </location>
</feature>
<feature type="domain" description="Endonuclease/exonuclease/phosphatase" evidence="8">
    <location>
        <begin position="4"/>
        <end position="250"/>
    </location>
</feature>
<feature type="binding site" evidence="6">
    <location>
        <position position="250"/>
    </location>
    <ligand>
        <name>Mg(2+)</name>
        <dbReference type="ChEBI" id="CHEBI:18420"/>
        <label>1</label>
    </ligand>
</feature>
<evidence type="ECO:0000313" key="9">
    <source>
        <dbReference type="EMBL" id="SFR78125.1"/>
    </source>
</evidence>
<evidence type="ECO:0000256" key="7">
    <source>
        <dbReference type="PIRSR" id="PIRSR604808-3"/>
    </source>
</evidence>
<feature type="site" description="Important for catalytic activity" evidence="7">
    <location>
        <position position="220"/>
    </location>
</feature>
<evidence type="ECO:0000256" key="6">
    <source>
        <dbReference type="PIRSR" id="PIRSR604808-2"/>
    </source>
</evidence>
<organism evidence="9 10">
    <name type="scientific">Sphingomonas jatrophae</name>
    <dbReference type="NCBI Taxonomy" id="1166337"/>
    <lineage>
        <taxon>Bacteria</taxon>
        <taxon>Pseudomonadati</taxon>
        <taxon>Pseudomonadota</taxon>
        <taxon>Alphaproteobacteria</taxon>
        <taxon>Sphingomonadales</taxon>
        <taxon>Sphingomonadaceae</taxon>
        <taxon>Sphingomonas</taxon>
    </lineage>
</organism>
<comment type="cofactor">
    <cofactor evidence="6">
        <name>Mg(2+)</name>
        <dbReference type="ChEBI" id="CHEBI:18420"/>
    </cofactor>
    <cofactor evidence="6">
        <name>Mn(2+)</name>
        <dbReference type="ChEBI" id="CHEBI:29035"/>
    </cofactor>
    <text evidence="6">Probably binds two magnesium or manganese ions per subunit.</text>
</comment>
<dbReference type="EMBL" id="FOZG01000001">
    <property type="protein sequence ID" value="SFR78125.1"/>
    <property type="molecule type" value="Genomic_DNA"/>
</dbReference>
<dbReference type="SUPFAM" id="SSF56219">
    <property type="entry name" value="DNase I-like"/>
    <property type="match status" value="1"/>
</dbReference>
<dbReference type="NCBIfam" id="TIGR00633">
    <property type="entry name" value="xth"/>
    <property type="match status" value="1"/>
</dbReference>
<dbReference type="Pfam" id="PF03372">
    <property type="entry name" value="Exo_endo_phos"/>
    <property type="match status" value="1"/>
</dbReference>
<evidence type="ECO:0000259" key="8">
    <source>
        <dbReference type="Pfam" id="PF03372"/>
    </source>
</evidence>
<keyword evidence="3" id="KW-0378">Hydrolase</keyword>
<feature type="binding site" evidence="6">
    <location>
        <position position="34"/>
    </location>
    <ligand>
        <name>Mg(2+)</name>
        <dbReference type="ChEBI" id="CHEBI:18420"/>
        <label>1</label>
    </ligand>
</feature>
<feature type="binding site" evidence="6">
    <location>
        <position position="147"/>
    </location>
    <ligand>
        <name>Mg(2+)</name>
        <dbReference type="ChEBI" id="CHEBI:18420"/>
        <label>1</label>
    </ligand>
</feature>
<dbReference type="Proteomes" id="UP000198824">
    <property type="component" value="Unassembled WGS sequence"/>
</dbReference>
<evidence type="ECO:0000256" key="3">
    <source>
        <dbReference type="ARBA" id="ARBA00022801"/>
    </source>
</evidence>
<accession>A0A1I6JGL3</accession>
<keyword evidence="6" id="KW-0464">Manganese</keyword>
<dbReference type="CDD" id="cd09086">
    <property type="entry name" value="ExoIII-like_AP-endo"/>
    <property type="match status" value="1"/>
</dbReference>